<evidence type="ECO:0000256" key="2">
    <source>
        <dbReference type="SAM" id="MobiDB-lite"/>
    </source>
</evidence>
<dbReference type="GO" id="GO:0003676">
    <property type="term" value="F:nucleic acid binding"/>
    <property type="evidence" value="ECO:0007669"/>
    <property type="project" value="UniProtKB-UniRule"/>
</dbReference>
<dbReference type="WBParaSite" id="PSU_v2.g3660.t1">
    <property type="protein sequence ID" value="PSU_v2.g3660.t1"/>
    <property type="gene ID" value="PSU_v2.g3660"/>
</dbReference>
<feature type="region of interest" description="Disordered" evidence="2">
    <location>
        <begin position="471"/>
        <end position="506"/>
    </location>
</feature>
<keyword evidence="4" id="KW-1185">Reference proteome</keyword>
<dbReference type="InterPro" id="IPR036867">
    <property type="entry name" value="R3H_dom_sf"/>
</dbReference>
<evidence type="ECO:0000313" key="4">
    <source>
        <dbReference type="Proteomes" id="UP000887577"/>
    </source>
</evidence>
<feature type="compositionally biased region" description="Low complexity" evidence="2">
    <location>
        <begin position="471"/>
        <end position="481"/>
    </location>
</feature>
<feature type="compositionally biased region" description="Low complexity" evidence="2">
    <location>
        <begin position="270"/>
        <end position="282"/>
    </location>
</feature>
<dbReference type="Gene3D" id="3.30.1370.50">
    <property type="entry name" value="R3H-like domain"/>
    <property type="match status" value="1"/>
</dbReference>
<feature type="region of interest" description="Disordered" evidence="2">
    <location>
        <begin position="258"/>
        <end position="285"/>
    </location>
</feature>
<feature type="region of interest" description="Disordered" evidence="2">
    <location>
        <begin position="1"/>
        <end position="51"/>
    </location>
</feature>
<dbReference type="Pfam" id="PF01424">
    <property type="entry name" value="R3H"/>
    <property type="match status" value="1"/>
</dbReference>
<protein>
    <submittedName>
        <fullName evidence="5">R3H domain-containing protein</fullName>
    </submittedName>
</protein>
<dbReference type="SMART" id="SM00393">
    <property type="entry name" value="R3H"/>
    <property type="match status" value="1"/>
</dbReference>
<accession>A0A914YSH1</accession>
<feature type="domain" description="R3H" evidence="3">
    <location>
        <begin position="78"/>
        <end position="141"/>
    </location>
</feature>
<dbReference type="PANTHER" id="PTHR15672">
    <property type="entry name" value="CAMP-REGULATED PHOSPHOPROTEIN 21 RELATED R3H DOMAIN CONTAINING PROTEIN"/>
    <property type="match status" value="1"/>
</dbReference>
<reference evidence="5" key="1">
    <citation type="submission" date="2022-11" db="UniProtKB">
        <authorList>
            <consortium name="WormBaseParasite"/>
        </authorList>
    </citation>
    <scope>IDENTIFICATION</scope>
</reference>
<organism evidence="4 5">
    <name type="scientific">Panagrolaimus superbus</name>
    <dbReference type="NCBI Taxonomy" id="310955"/>
    <lineage>
        <taxon>Eukaryota</taxon>
        <taxon>Metazoa</taxon>
        <taxon>Ecdysozoa</taxon>
        <taxon>Nematoda</taxon>
        <taxon>Chromadorea</taxon>
        <taxon>Rhabditida</taxon>
        <taxon>Tylenchina</taxon>
        <taxon>Panagrolaimomorpha</taxon>
        <taxon>Panagrolaimoidea</taxon>
        <taxon>Panagrolaimidae</taxon>
        <taxon>Panagrolaimus</taxon>
    </lineage>
</organism>
<proteinExistence type="predicted"/>
<dbReference type="Proteomes" id="UP000887577">
    <property type="component" value="Unplaced"/>
</dbReference>
<evidence type="ECO:0000259" key="3">
    <source>
        <dbReference type="PROSITE" id="PS51061"/>
    </source>
</evidence>
<dbReference type="InterPro" id="IPR001374">
    <property type="entry name" value="R3H_dom"/>
</dbReference>
<dbReference type="InterPro" id="IPR051937">
    <property type="entry name" value="R3H_domain_containing"/>
</dbReference>
<dbReference type="PROSITE" id="PS51061">
    <property type="entry name" value="R3H"/>
    <property type="match status" value="1"/>
</dbReference>
<keyword evidence="1" id="KW-0597">Phosphoprotein</keyword>
<dbReference type="SUPFAM" id="SSF82708">
    <property type="entry name" value="R3H domain"/>
    <property type="match status" value="1"/>
</dbReference>
<evidence type="ECO:0000256" key="1">
    <source>
        <dbReference type="ARBA" id="ARBA00022553"/>
    </source>
</evidence>
<evidence type="ECO:0000313" key="5">
    <source>
        <dbReference type="WBParaSite" id="PSU_v2.g3660.t1"/>
    </source>
</evidence>
<sequence length="506" mass="56339">MKPNGFGQRQLSEDSGNNRKKQLARSDATCIEEPPRPATAGRPPSILSPSEAPWYTDKTGVNLIQFVRNTLHKNPKDREMMLSLEKDMRAFIQDIEKRALRFPKMSSYNRMLIHRAAAFFGLDHNIDNSASCVICTKTPKTRIPEIDFKSLIDGNIYTDHMLRNQYPRRSAQSFDECYTPSRGNRRQYRNAHSNSLDLTRRGNSIEIESPFMPQPQIIHDGYGLPNANITYQTTPYSGPPICVPYVCKENPLQEYTIESQKSEDGTEPQNTSSTNTTTTGGTLDEPEQYHYLQPIYDPTYFMSLHSQASTHHATPGIPVGYIIYQDNNVKLVPQADVSNLANQFSSLQLNNTGGIPQSPQTPSMTYNTPTSPNAYISPANNPRSIPYATLESGSYSTPPMNPATNIAYVSSNPESPGIVYATQMPVGSCGMPYASQPPSQDQSMAFPYPGYPNTMYLPMYTMLQNVVPAQQQQQYPSSSAPPLLPPYFPPHQYDASMPGSSGSNIN</sequence>
<dbReference type="CDD" id="cd02642">
    <property type="entry name" value="R3H_encore_like"/>
    <property type="match status" value="1"/>
</dbReference>
<dbReference type="AlphaFoldDB" id="A0A914YSH1"/>
<name>A0A914YSH1_9BILA</name>
<dbReference type="PANTHER" id="PTHR15672:SF8">
    <property type="entry name" value="PROTEIN ENCORE"/>
    <property type="match status" value="1"/>
</dbReference>